<keyword evidence="2" id="KW-0472">Membrane</keyword>
<feature type="transmembrane region" description="Helical" evidence="2">
    <location>
        <begin position="153"/>
        <end position="176"/>
    </location>
</feature>
<gene>
    <name evidence="3" type="ORF">HNR25_000781</name>
</gene>
<dbReference type="EMBL" id="JACHLY010000001">
    <property type="protein sequence ID" value="MBB5997030.1"/>
    <property type="molecule type" value="Genomic_DNA"/>
</dbReference>
<accession>A0A841E935</accession>
<comment type="caution">
    <text evidence="3">The sequence shown here is derived from an EMBL/GenBank/DDBJ whole genome shotgun (WGS) entry which is preliminary data.</text>
</comment>
<dbReference type="AlphaFoldDB" id="A0A841E935"/>
<feature type="region of interest" description="Disordered" evidence="1">
    <location>
        <begin position="1"/>
        <end position="72"/>
    </location>
</feature>
<protein>
    <submittedName>
        <fullName evidence="3">Uncharacterized protein</fullName>
    </submittedName>
</protein>
<feature type="transmembrane region" description="Helical" evidence="2">
    <location>
        <begin position="122"/>
        <end position="146"/>
    </location>
</feature>
<keyword evidence="2" id="KW-1133">Transmembrane helix</keyword>
<proteinExistence type="predicted"/>
<evidence type="ECO:0000256" key="2">
    <source>
        <dbReference type="SAM" id="Phobius"/>
    </source>
</evidence>
<evidence type="ECO:0000313" key="3">
    <source>
        <dbReference type="EMBL" id="MBB5997030.1"/>
    </source>
</evidence>
<name>A0A841E935_9ACTN</name>
<evidence type="ECO:0000313" key="4">
    <source>
        <dbReference type="Proteomes" id="UP000578077"/>
    </source>
</evidence>
<reference evidence="3 4" key="1">
    <citation type="submission" date="2020-08" db="EMBL/GenBank/DDBJ databases">
        <title>Sequencing the genomes of 1000 actinobacteria strains.</title>
        <authorList>
            <person name="Klenk H.-P."/>
        </authorList>
    </citation>
    <scope>NUCLEOTIDE SEQUENCE [LARGE SCALE GENOMIC DNA]</scope>
    <source>
        <strain evidence="3 4">DSM 44593</strain>
    </source>
</reference>
<feature type="compositionally biased region" description="Acidic residues" evidence="1">
    <location>
        <begin position="42"/>
        <end position="62"/>
    </location>
</feature>
<keyword evidence="4" id="KW-1185">Reference proteome</keyword>
<evidence type="ECO:0000256" key="1">
    <source>
        <dbReference type="SAM" id="MobiDB-lite"/>
    </source>
</evidence>
<dbReference type="RefSeq" id="WP_184633356.1">
    <property type="nucleotide sequence ID" value="NZ_BAABKT010000003.1"/>
</dbReference>
<feature type="compositionally biased region" description="Basic and acidic residues" evidence="1">
    <location>
        <begin position="14"/>
        <end position="32"/>
    </location>
</feature>
<sequence>MTTNSESGPGATADPEHNEAPSADRTESDHGPGGDAAAGPDTDADDGDGAFDDSFDDAEGLDPDSGAHAHGAAPAPGGILSAETFSIIGLMLVGALLSGWRATEVVPSLLAQTQEGVISGMMVAEGVVALLAVASGLISLTLAGAATRPWARWIATATVVVGALLFLVAAGAYLQVPEPQPQPQMPVPGA</sequence>
<dbReference type="Proteomes" id="UP000578077">
    <property type="component" value="Unassembled WGS sequence"/>
</dbReference>
<organism evidence="3 4">
    <name type="scientific">Streptomonospora salina</name>
    <dbReference type="NCBI Taxonomy" id="104205"/>
    <lineage>
        <taxon>Bacteria</taxon>
        <taxon>Bacillati</taxon>
        <taxon>Actinomycetota</taxon>
        <taxon>Actinomycetes</taxon>
        <taxon>Streptosporangiales</taxon>
        <taxon>Nocardiopsidaceae</taxon>
        <taxon>Streptomonospora</taxon>
    </lineage>
</organism>
<keyword evidence="2" id="KW-0812">Transmembrane</keyword>
<feature type="transmembrane region" description="Helical" evidence="2">
    <location>
        <begin position="84"/>
        <end position="102"/>
    </location>
</feature>